<dbReference type="RefSeq" id="YP_010675722.1">
    <property type="nucleotide sequence ID" value="NC_071006.1"/>
</dbReference>
<sequence>MCEERTKVRVGDPVRHLSETSVRRATAHQVQMIPITRAVLKFCAERRMTITYGELARSVGSYNPRSIGRLLDVVCIDCIHRNEPPLTALVVRSDSGMASREFIQVPRGVVKSGLPVETGANTLNTDDPEATEWHRCIEEVYAHWAPKES</sequence>
<dbReference type="Proteomes" id="UP000827561">
    <property type="component" value="Segment"/>
</dbReference>
<proteinExistence type="predicted"/>
<dbReference type="KEGG" id="vg:77952043"/>
<protein>
    <submittedName>
        <fullName evidence="1">Uncharacterized protein</fullName>
    </submittedName>
</protein>
<accession>A0AAE8BX87</accession>
<name>A0AAE8BX87_9CAUD</name>
<reference evidence="1 2" key="1">
    <citation type="submission" date="2021-08" db="EMBL/GenBank/DDBJ databases">
        <authorList>
            <person name="Abebe M.A."/>
            <person name="Anderson J.Z."/>
            <person name="Burris R."/>
            <person name="Durrani M."/>
            <person name="Fetterly M.N."/>
            <person name="Fowler R.A."/>
            <person name="Friedman A."/>
            <person name="Khuong T.M."/>
            <person name="Konnor C.A."/>
            <person name="Madden B.G."/>
            <person name="Makula M.N."/>
            <person name="McTigue K."/>
            <person name="Morgan A.R."/>
            <person name="Qureshi S.I."/>
            <person name="Rainey M."/>
            <person name="Scherer A.E."/>
            <person name="Singer L."/>
            <person name="Thakar S.M."/>
            <person name="Truong P."/>
            <person name="Zaeean M.H."/>
            <person name="Balish M.F."/>
            <person name="Garlena R.A."/>
            <person name="Russell D.A."/>
            <person name="Jacobs-Sera D."/>
            <person name="Hatfull G.F."/>
        </authorList>
    </citation>
    <scope>NUCLEOTIDE SEQUENCE [LARGE SCALE GENOMIC DNA]</scope>
</reference>
<evidence type="ECO:0000313" key="1">
    <source>
        <dbReference type="EMBL" id="QZE10841.1"/>
    </source>
</evidence>
<dbReference type="EMBL" id="MZ820089">
    <property type="protein sequence ID" value="QZE10841.1"/>
    <property type="molecule type" value="Genomic_DNA"/>
</dbReference>
<organism evidence="1 2">
    <name type="scientific">Gordonia phage ChisanaKitsune</name>
    <dbReference type="NCBI Taxonomy" id="2871538"/>
    <lineage>
        <taxon>Viruses</taxon>
        <taxon>Duplodnaviria</taxon>
        <taxon>Heunggongvirae</taxon>
        <taxon>Uroviricota</taxon>
        <taxon>Caudoviricetes</taxon>
        <taxon>Chidieberevirus</taxon>
        <taxon>Chidieberevirus chisanakitsune</taxon>
    </lineage>
</organism>
<keyword evidence="2" id="KW-1185">Reference proteome</keyword>
<gene>
    <name evidence="1" type="primary">75</name>
    <name evidence="1" type="ORF">SEA_CHISANAKITSUNE_75</name>
</gene>
<dbReference type="GeneID" id="77952043"/>
<evidence type="ECO:0000313" key="2">
    <source>
        <dbReference type="Proteomes" id="UP000827561"/>
    </source>
</evidence>